<sequence length="249" mass="28809">MSRILLMTLSLCTVILLNIIASFYSLNGNTTGEITSRLPLLFIPANYVLIICWLLYIMIFFWILNFNKTRHEMSSAHRDRVTFLFVVSCLLHIAWIFLWHFELFTITVIAKLALLFVLLTFYFIFPKQDNRMFGRAPFSLLTGWIFITTISNVSYLLMIHGWTGFGLSDPLWTVIFLTVSTAFALHFMYHHKDYVMNLVFVWAFIGIAVRNGTEELFISAAAIFLSAVIITCIFLFSGRRIDNKNRVGI</sequence>
<reference evidence="3" key="1">
    <citation type="journal article" date="2019" name="Int. J. Syst. Evol. Microbiol.">
        <title>The Global Catalogue of Microorganisms (GCM) 10K type strain sequencing project: providing services to taxonomists for standard genome sequencing and annotation.</title>
        <authorList>
            <consortium name="The Broad Institute Genomics Platform"/>
            <consortium name="The Broad Institute Genome Sequencing Center for Infectious Disease"/>
            <person name="Wu L."/>
            <person name="Ma J."/>
        </authorList>
    </citation>
    <scope>NUCLEOTIDE SEQUENCE [LARGE SCALE GENOMIC DNA]</scope>
    <source>
        <strain evidence="3">KACC 11299</strain>
    </source>
</reference>
<evidence type="ECO:0000313" key="3">
    <source>
        <dbReference type="Proteomes" id="UP001596071"/>
    </source>
</evidence>
<dbReference type="PANTHER" id="PTHR33802">
    <property type="entry name" value="SI:CH211-161H7.5-RELATED"/>
    <property type="match status" value="1"/>
</dbReference>
<evidence type="ECO:0000313" key="2">
    <source>
        <dbReference type="EMBL" id="MFC5603768.1"/>
    </source>
</evidence>
<dbReference type="EMBL" id="JBHSNP010000025">
    <property type="protein sequence ID" value="MFC5603768.1"/>
    <property type="molecule type" value="Genomic_DNA"/>
</dbReference>
<feature type="transmembrane region" description="Helical" evidence="1">
    <location>
        <begin position="170"/>
        <end position="187"/>
    </location>
</feature>
<proteinExistence type="predicted"/>
<dbReference type="RefSeq" id="WP_381444793.1">
    <property type="nucleotide sequence ID" value="NZ_JBHSNP010000025.1"/>
</dbReference>
<feature type="transmembrane region" description="Helical" evidence="1">
    <location>
        <begin position="45"/>
        <end position="67"/>
    </location>
</feature>
<feature type="transmembrane region" description="Helical" evidence="1">
    <location>
        <begin position="216"/>
        <end position="236"/>
    </location>
</feature>
<feature type="transmembrane region" description="Helical" evidence="1">
    <location>
        <begin position="194"/>
        <end position="210"/>
    </location>
</feature>
<feature type="transmembrane region" description="Helical" evidence="1">
    <location>
        <begin position="137"/>
        <end position="158"/>
    </location>
</feature>
<evidence type="ECO:0000256" key="1">
    <source>
        <dbReference type="SAM" id="Phobius"/>
    </source>
</evidence>
<dbReference type="PANTHER" id="PTHR33802:SF1">
    <property type="entry name" value="XK-RELATED PROTEIN"/>
    <property type="match status" value="1"/>
</dbReference>
<gene>
    <name evidence="2" type="ORF">ACFPTP_11105</name>
</gene>
<comment type="caution">
    <text evidence="2">The sequence shown here is derived from an EMBL/GenBank/DDBJ whole genome shotgun (WGS) entry which is preliminary data.</text>
</comment>
<feature type="transmembrane region" description="Helical" evidence="1">
    <location>
        <begin position="104"/>
        <end position="125"/>
    </location>
</feature>
<accession>A0ABW0TZJ5</accession>
<keyword evidence="3" id="KW-1185">Reference proteome</keyword>
<keyword evidence="1" id="KW-0472">Membrane</keyword>
<keyword evidence="1" id="KW-1133">Transmembrane helix</keyword>
<protein>
    <submittedName>
        <fullName evidence="2">Tryptophan-rich sensory protein</fullName>
    </submittedName>
</protein>
<organism evidence="2 3">
    <name type="scientific">Sporosarcina koreensis</name>
    <dbReference type="NCBI Taxonomy" id="334735"/>
    <lineage>
        <taxon>Bacteria</taxon>
        <taxon>Bacillati</taxon>
        <taxon>Bacillota</taxon>
        <taxon>Bacilli</taxon>
        <taxon>Bacillales</taxon>
        <taxon>Caryophanaceae</taxon>
        <taxon>Sporosarcina</taxon>
    </lineage>
</organism>
<keyword evidence="1" id="KW-0812">Transmembrane</keyword>
<feature type="transmembrane region" description="Helical" evidence="1">
    <location>
        <begin position="79"/>
        <end position="98"/>
    </location>
</feature>
<dbReference type="Proteomes" id="UP001596071">
    <property type="component" value="Unassembled WGS sequence"/>
</dbReference>
<name>A0ABW0TZJ5_9BACL</name>